<evidence type="ECO:0000313" key="2">
    <source>
        <dbReference type="EMBL" id="KAK3370788.1"/>
    </source>
</evidence>
<feature type="region of interest" description="Disordered" evidence="1">
    <location>
        <begin position="268"/>
        <end position="325"/>
    </location>
</feature>
<reference evidence="2" key="1">
    <citation type="journal article" date="2023" name="Mol. Phylogenet. Evol.">
        <title>Genome-scale phylogeny and comparative genomics of the fungal order Sordariales.</title>
        <authorList>
            <person name="Hensen N."/>
            <person name="Bonometti L."/>
            <person name="Westerberg I."/>
            <person name="Brannstrom I.O."/>
            <person name="Guillou S."/>
            <person name="Cros-Aarteil S."/>
            <person name="Calhoun S."/>
            <person name="Haridas S."/>
            <person name="Kuo A."/>
            <person name="Mondo S."/>
            <person name="Pangilinan J."/>
            <person name="Riley R."/>
            <person name="LaButti K."/>
            <person name="Andreopoulos B."/>
            <person name="Lipzen A."/>
            <person name="Chen C."/>
            <person name="Yan M."/>
            <person name="Daum C."/>
            <person name="Ng V."/>
            <person name="Clum A."/>
            <person name="Steindorff A."/>
            <person name="Ohm R.A."/>
            <person name="Martin F."/>
            <person name="Silar P."/>
            <person name="Natvig D.O."/>
            <person name="Lalanne C."/>
            <person name="Gautier V."/>
            <person name="Ament-Velasquez S.L."/>
            <person name="Kruys A."/>
            <person name="Hutchinson M.I."/>
            <person name="Powell A.J."/>
            <person name="Barry K."/>
            <person name="Miller A.N."/>
            <person name="Grigoriev I.V."/>
            <person name="Debuchy R."/>
            <person name="Gladieux P."/>
            <person name="Hiltunen Thoren M."/>
            <person name="Johannesson H."/>
        </authorList>
    </citation>
    <scope>NUCLEOTIDE SEQUENCE</scope>
    <source>
        <strain evidence="2">CBS 958.72</strain>
    </source>
</reference>
<evidence type="ECO:0000313" key="3">
    <source>
        <dbReference type="Proteomes" id="UP001287356"/>
    </source>
</evidence>
<dbReference type="Proteomes" id="UP001287356">
    <property type="component" value="Unassembled WGS sequence"/>
</dbReference>
<feature type="compositionally biased region" description="Basic and acidic residues" evidence="1">
    <location>
        <begin position="279"/>
        <end position="313"/>
    </location>
</feature>
<keyword evidence="3" id="KW-1185">Reference proteome</keyword>
<dbReference type="EMBL" id="JAULSN010000005">
    <property type="protein sequence ID" value="KAK3370788.1"/>
    <property type="molecule type" value="Genomic_DNA"/>
</dbReference>
<dbReference type="AlphaFoldDB" id="A0AAE0K5W9"/>
<proteinExistence type="predicted"/>
<comment type="caution">
    <text evidence="2">The sequence shown here is derived from an EMBL/GenBank/DDBJ whole genome shotgun (WGS) entry which is preliminary data.</text>
</comment>
<evidence type="ECO:0000256" key="1">
    <source>
        <dbReference type="SAM" id="MobiDB-lite"/>
    </source>
</evidence>
<feature type="region of interest" description="Disordered" evidence="1">
    <location>
        <begin position="101"/>
        <end position="136"/>
    </location>
</feature>
<name>A0AAE0K5W9_9PEZI</name>
<gene>
    <name evidence="2" type="ORF">B0T24DRAFT_667603</name>
</gene>
<sequence length="325" mass="35197">MSLFMPRSNKDVVLCALGPCNFQPRTRNTSCLVAFPIHLLPSAIVVSQAPWVAAGAFNQTPNPICSTVSQNGSHDETAKSGMLADKPQPMAHNINTSTVVEHTSSAENRGREAGSNVLEDEPAIHQAKRSKIDTASADDTPLDHSILAPIIAWAVSHHGTWYFVDAAALKANNVPVFRLGDFDKYILSLEIGTTCFFAQVNPAVIAPLPALEAGGGAFCVNKRRHSWLCHAATHVSVSKLEELSKHGVRNFQVLFKSGACAEFAIQCRPQRPGSPTREPSNRTRPDARTGRDPDTHAGRDPDARTRHDPEPKICPKPASERGILL</sequence>
<protein>
    <submittedName>
        <fullName evidence="2">Uncharacterized protein</fullName>
    </submittedName>
</protein>
<accession>A0AAE0K5W9</accession>
<organism evidence="2 3">
    <name type="scientific">Lasiosphaeria ovina</name>
    <dbReference type="NCBI Taxonomy" id="92902"/>
    <lineage>
        <taxon>Eukaryota</taxon>
        <taxon>Fungi</taxon>
        <taxon>Dikarya</taxon>
        <taxon>Ascomycota</taxon>
        <taxon>Pezizomycotina</taxon>
        <taxon>Sordariomycetes</taxon>
        <taxon>Sordariomycetidae</taxon>
        <taxon>Sordariales</taxon>
        <taxon>Lasiosphaeriaceae</taxon>
        <taxon>Lasiosphaeria</taxon>
    </lineage>
</organism>
<reference evidence="2" key="2">
    <citation type="submission" date="2023-06" db="EMBL/GenBank/DDBJ databases">
        <authorList>
            <consortium name="Lawrence Berkeley National Laboratory"/>
            <person name="Haridas S."/>
            <person name="Hensen N."/>
            <person name="Bonometti L."/>
            <person name="Westerberg I."/>
            <person name="Brannstrom I.O."/>
            <person name="Guillou S."/>
            <person name="Cros-Aarteil S."/>
            <person name="Calhoun S."/>
            <person name="Kuo A."/>
            <person name="Mondo S."/>
            <person name="Pangilinan J."/>
            <person name="Riley R."/>
            <person name="Labutti K."/>
            <person name="Andreopoulos B."/>
            <person name="Lipzen A."/>
            <person name="Chen C."/>
            <person name="Yanf M."/>
            <person name="Daum C."/>
            <person name="Ng V."/>
            <person name="Clum A."/>
            <person name="Steindorff A."/>
            <person name="Ohm R."/>
            <person name="Martin F."/>
            <person name="Silar P."/>
            <person name="Natvig D."/>
            <person name="Lalanne C."/>
            <person name="Gautier V."/>
            <person name="Ament-Velasquez S.L."/>
            <person name="Kruys A."/>
            <person name="Hutchinson M.I."/>
            <person name="Powell A.J."/>
            <person name="Barry K."/>
            <person name="Miller A.N."/>
            <person name="Grigoriev I.V."/>
            <person name="Debuchy R."/>
            <person name="Gladieux P."/>
            <person name="Thoren M.H."/>
            <person name="Johannesson H."/>
        </authorList>
    </citation>
    <scope>NUCLEOTIDE SEQUENCE</scope>
    <source>
        <strain evidence="2">CBS 958.72</strain>
    </source>
</reference>